<evidence type="ECO:0000256" key="1">
    <source>
        <dbReference type="SAM" id="SignalP"/>
    </source>
</evidence>
<dbReference type="STRING" id="1605367.AFM12_10565"/>
<dbReference type="OrthoDB" id="843771at2"/>
<feature type="signal peptide" evidence="1">
    <location>
        <begin position="1"/>
        <end position="24"/>
    </location>
</feature>
<evidence type="ECO:0000313" key="2">
    <source>
        <dbReference type="EMBL" id="KPM48976.1"/>
    </source>
</evidence>
<dbReference type="RefSeq" id="WP_055147737.1">
    <property type="nucleotide sequence ID" value="NZ_JXSZ01000006.1"/>
</dbReference>
<evidence type="ECO:0000313" key="3">
    <source>
        <dbReference type="Proteomes" id="UP000050454"/>
    </source>
</evidence>
<dbReference type="InterPro" id="IPR011990">
    <property type="entry name" value="TPR-like_helical_dom_sf"/>
</dbReference>
<dbReference type="AlphaFoldDB" id="A0A0P7C6G1"/>
<dbReference type="CDD" id="cd08977">
    <property type="entry name" value="SusD"/>
    <property type="match status" value="1"/>
</dbReference>
<dbReference type="EMBL" id="LGTQ01000006">
    <property type="protein sequence ID" value="KPM48976.1"/>
    <property type="molecule type" value="Genomic_DNA"/>
</dbReference>
<dbReference type="Proteomes" id="UP000050454">
    <property type="component" value="Unassembled WGS sequence"/>
</dbReference>
<keyword evidence="1" id="KW-0732">Signal</keyword>
<feature type="chain" id="PRO_5006136623" description="SusD/RagB family nutrient-binding outer membrane lipoprotein" evidence="1">
    <location>
        <begin position="25"/>
        <end position="489"/>
    </location>
</feature>
<comment type="caution">
    <text evidence="2">The sequence shown here is derived from an EMBL/GenBank/DDBJ whole genome shotgun (WGS) entry which is preliminary data.</text>
</comment>
<protein>
    <recommendedName>
        <fullName evidence="4">SusD/RagB family nutrient-binding outer membrane lipoprotein</fullName>
    </recommendedName>
</protein>
<dbReference type="PATRIC" id="fig|1605367.3.peg.3500"/>
<dbReference type="InterPro" id="IPR041662">
    <property type="entry name" value="SusD-like_2"/>
</dbReference>
<dbReference type="Pfam" id="PF12771">
    <property type="entry name" value="SusD-like_2"/>
    <property type="match status" value="1"/>
</dbReference>
<evidence type="ECO:0008006" key="4">
    <source>
        <dbReference type="Google" id="ProtNLM"/>
    </source>
</evidence>
<dbReference type="SUPFAM" id="SSF48452">
    <property type="entry name" value="TPR-like"/>
    <property type="match status" value="1"/>
</dbReference>
<name>A0A0P7C6G1_9BACT</name>
<gene>
    <name evidence="2" type="ORF">AFM12_10565</name>
</gene>
<proteinExistence type="predicted"/>
<reference evidence="2 3" key="1">
    <citation type="submission" date="2015-07" db="EMBL/GenBank/DDBJ databases">
        <title>The draft genome sequence of Leadbetterella sp. JN14-9.</title>
        <authorList>
            <person name="Liu Y."/>
            <person name="Du J."/>
            <person name="Shao Z."/>
        </authorList>
    </citation>
    <scope>NUCLEOTIDE SEQUENCE [LARGE SCALE GENOMIC DNA]</scope>
    <source>
        <strain evidence="2 3">JN14-9</strain>
    </source>
</reference>
<organism evidence="2 3">
    <name type="scientific">Jiulongibacter sediminis</name>
    <dbReference type="NCBI Taxonomy" id="1605367"/>
    <lineage>
        <taxon>Bacteria</taxon>
        <taxon>Pseudomonadati</taxon>
        <taxon>Bacteroidota</taxon>
        <taxon>Cytophagia</taxon>
        <taxon>Cytophagales</taxon>
        <taxon>Leadbetterellaceae</taxon>
        <taxon>Jiulongibacter</taxon>
    </lineage>
</organism>
<accession>A0A0P7C6G1</accession>
<dbReference type="Gene3D" id="1.25.40.390">
    <property type="match status" value="1"/>
</dbReference>
<sequence length="489" mass="53459">MKKFKSIYSLLLGSTLILSSNSCTEDFGQMNTDPNNPTTIGSQYLLPYAMENSIDRYWGGTTRFERLNLDGAMLWIQYLARNIYSNEGDSYGITPAFYNNTWESLYNDGLTNFERIIVLTGPEGVNPNSNYEGVALVMKTWVYSLLTDMYGAVPYSEAVSGSASEPVYTPSYDSMESIYAGMLADLKTANEKLTVGGPVIAGDIVYNGDILKWKKFANSLRLRLANRQAAKKPAESKAIMAEILGSPATYPIFTSNADNATLAHTGTRPSNNSWNEVMVFGGRTDWSMSKTFVDLLSSTGDTRLEAIATDVNGTYSGIPNGLPDAIATTYLSSASIMQDRFRDAGAPSILMTYSELNFILAEAAVDGDISGDAAAYMEEGIKASYDYYGMAVPDGFVEGLGGATKETVMTQKWIALFGQGVEAWTEYRRTGFPNFPPADPRAIFENDGIIPTRLPYPTTEYSLNKASLDAGVSLNGGPDNMKTKLWWAE</sequence>
<keyword evidence="3" id="KW-1185">Reference proteome</keyword>